<gene>
    <name evidence="7" type="primary">cdd</name>
    <name evidence="7" type="ORF">WCN91_10945</name>
</gene>
<dbReference type="InterPro" id="IPR050202">
    <property type="entry name" value="Cyt/Deoxycyt_deaminase"/>
</dbReference>
<keyword evidence="5" id="KW-0862">Zinc</keyword>
<dbReference type="Pfam" id="PF00383">
    <property type="entry name" value="dCMP_cyt_deam_1"/>
    <property type="match status" value="1"/>
</dbReference>
<dbReference type="PROSITE" id="PS00903">
    <property type="entry name" value="CYT_DCMP_DEAMINASES_1"/>
    <property type="match status" value="1"/>
</dbReference>
<dbReference type="Proteomes" id="UP001447008">
    <property type="component" value="Unassembled WGS sequence"/>
</dbReference>
<evidence type="ECO:0000256" key="1">
    <source>
        <dbReference type="ARBA" id="ARBA00006576"/>
    </source>
</evidence>
<accession>A0ABU9MXE5</accession>
<dbReference type="NCBIfam" id="NF006537">
    <property type="entry name" value="PRK09027.1"/>
    <property type="match status" value="1"/>
</dbReference>
<comment type="similarity">
    <text evidence="1">Belongs to the cytidine and deoxycytidylate deaminase family.</text>
</comment>
<dbReference type="InterPro" id="IPR013171">
    <property type="entry name" value="Cyd/dCyd_deaminase_Zn-bd"/>
</dbReference>
<dbReference type="EC" id="3.5.4.5" evidence="7"/>
<sequence length="287" mass="31176">MCPTLLLESIKQERGIISAQQFENLSQFLGNNHKDTAQWLLTQIQPWAVAPISEFQVAALVHARNHQGEEFYAAGVNVELPHCGLESAVHAEQTALHNAWLNGACELLHLYVSATPCGYCRQFINEFCADTGLEISIGEVEATLSELLPLAFGPSDLGVSERILAAGAQTTAKGASELLQQHLQLSYAPYSGGQAALMLSMGEQHFYGRYIENAAFNPSFHPLLAALSQVALLGQGIDFKAIDRVSLAELDSLKSHQDSTEAMVRRLAPQARFQYHCANSNAAAVNT</sequence>
<evidence type="ECO:0000256" key="5">
    <source>
        <dbReference type="ARBA" id="ARBA00022833"/>
    </source>
</evidence>
<reference evidence="7 8" key="1">
    <citation type="submission" date="2024-03" db="EMBL/GenBank/DDBJ databases">
        <title>Pseudoalteromonas qingdaonensis sp. nov., isolated from the intestines of marine benthic organisms.</title>
        <authorList>
            <person name="Lin X."/>
            <person name="Fang S."/>
            <person name="Hu X."/>
        </authorList>
    </citation>
    <scope>NUCLEOTIDE SEQUENCE [LARGE SCALE GENOMIC DNA]</scope>
    <source>
        <strain evidence="7 8">YIC-827</strain>
    </source>
</reference>
<comment type="caution">
    <text evidence="7">The sequence shown here is derived from an EMBL/GenBank/DDBJ whole genome shotgun (WGS) entry which is preliminary data.</text>
</comment>
<dbReference type="GO" id="GO:0004126">
    <property type="term" value="F:cytidine deaminase activity"/>
    <property type="evidence" value="ECO:0007669"/>
    <property type="project" value="UniProtKB-EC"/>
</dbReference>
<feature type="domain" description="CMP/dCMP-type deaminase" evidence="6">
    <location>
        <begin position="32"/>
        <end position="155"/>
    </location>
</feature>
<dbReference type="InterPro" id="IPR016193">
    <property type="entry name" value="Cytidine_deaminase-like"/>
</dbReference>
<dbReference type="PANTHER" id="PTHR11644">
    <property type="entry name" value="CYTIDINE DEAMINASE"/>
    <property type="match status" value="1"/>
</dbReference>
<dbReference type="PROSITE" id="PS51747">
    <property type="entry name" value="CYT_DCMP_DEAMINASES_2"/>
    <property type="match status" value="2"/>
</dbReference>
<evidence type="ECO:0000259" key="6">
    <source>
        <dbReference type="PROSITE" id="PS51747"/>
    </source>
</evidence>
<evidence type="ECO:0000256" key="4">
    <source>
        <dbReference type="ARBA" id="ARBA00022801"/>
    </source>
</evidence>
<dbReference type="PANTHER" id="PTHR11644:SF2">
    <property type="entry name" value="CYTIDINE DEAMINASE"/>
    <property type="match status" value="1"/>
</dbReference>
<keyword evidence="4 7" id="KW-0378">Hydrolase</keyword>
<organism evidence="7 8">
    <name type="scientific">Pseudoalteromonas qingdaonensis</name>
    <dbReference type="NCBI Taxonomy" id="3131913"/>
    <lineage>
        <taxon>Bacteria</taxon>
        <taxon>Pseudomonadati</taxon>
        <taxon>Pseudomonadota</taxon>
        <taxon>Gammaproteobacteria</taxon>
        <taxon>Alteromonadales</taxon>
        <taxon>Pseudoalteromonadaceae</taxon>
        <taxon>Pseudoalteromonas</taxon>
    </lineage>
</organism>
<name>A0ABU9MXE5_9GAMM</name>
<dbReference type="EMBL" id="JBCGCU010000011">
    <property type="protein sequence ID" value="MEM0515922.1"/>
    <property type="molecule type" value="Genomic_DNA"/>
</dbReference>
<dbReference type="InterPro" id="IPR002125">
    <property type="entry name" value="CMP_dCMP_dom"/>
</dbReference>
<evidence type="ECO:0000313" key="8">
    <source>
        <dbReference type="Proteomes" id="UP001447008"/>
    </source>
</evidence>
<proteinExistence type="inferred from homology"/>
<feature type="domain" description="CMP/dCMP-type deaminase" evidence="6">
    <location>
        <begin position="170"/>
        <end position="287"/>
    </location>
</feature>
<evidence type="ECO:0000256" key="2">
    <source>
        <dbReference type="ARBA" id="ARBA00011738"/>
    </source>
</evidence>
<dbReference type="PIRSF" id="PIRSF006334">
    <property type="entry name" value="Cdd_plus_pseudo"/>
    <property type="match status" value="1"/>
</dbReference>
<dbReference type="InterPro" id="IPR016192">
    <property type="entry name" value="APOBEC/CMP_deaminase_Zn-bd"/>
</dbReference>
<keyword evidence="8" id="KW-1185">Reference proteome</keyword>
<dbReference type="SUPFAM" id="SSF53927">
    <property type="entry name" value="Cytidine deaminase-like"/>
    <property type="match status" value="2"/>
</dbReference>
<dbReference type="Gene3D" id="3.40.140.10">
    <property type="entry name" value="Cytidine Deaminase, domain 2"/>
    <property type="match status" value="2"/>
</dbReference>
<evidence type="ECO:0000313" key="7">
    <source>
        <dbReference type="EMBL" id="MEM0515922.1"/>
    </source>
</evidence>
<keyword evidence="3" id="KW-0479">Metal-binding</keyword>
<dbReference type="RefSeq" id="WP_342678994.1">
    <property type="nucleotide sequence ID" value="NZ_JBCGCU010000011.1"/>
</dbReference>
<dbReference type="Pfam" id="PF08211">
    <property type="entry name" value="dCMP_cyt_deam_2"/>
    <property type="match status" value="1"/>
</dbReference>
<dbReference type="CDD" id="cd01283">
    <property type="entry name" value="cytidine_deaminase"/>
    <property type="match status" value="1"/>
</dbReference>
<evidence type="ECO:0000256" key="3">
    <source>
        <dbReference type="ARBA" id="ARBA00022723"/>
    </source>
</evidence>
<protein>
    <submittedName>
        <fullName evidence="7">Cytidine deaminase</fullName>
        <ecNumber evidence="7">3.5.4.5</ecNumber>
    </submittedName>
</protein>
<comment type="subunit">
    <text evidence="2">Homodimer.</text>
</comment>